<dbReference type="GO" id="GO:0005829">
    <property type="term" value="C:cytosol"/>
    <property type="evidence" value="ECO:0007669"/>
    <property type="project" value="TreeGrafter"/>
</dbReference>
<dbReference type="EMBL" id="VSSQ01007773">
    <property type="protein sequence ID" value="MPM36932.1"/>
    <property type="molecule type" value="Genomic_DNA"/>
</dbReference>
<dbReference type="HAMAP" id="MF_00074">
    <property type="entry name" value="16SrRNA_methyltr_G"/>
    <property type="match status" value="1"/>
</dbReference>
<dbReference type="FunFam" id="3.40.50.150:FF:000041">
    <property type="entry name" value="Ribosomal RNA small subunit methyltransferase G"/>
    <property type="match status" value="1"/>
</dbReference>
<keyword evidence="2" id="KW-0698">rRNA processing</keyword>
<dbReference type="PANTHER" id="PTHR31760:SF0">
    <property type="entry name" value="S-ADENOSYL-L-METHIONINE-DEPENDENT METHYLTRANSFERASES SUPERFAMILY PROTEIN"/>
    <property type="match status" value="1"/>
</dbReference>
<evidence type="ECO:0000256" key="4">
    <source>
        <dbReference type="ARBA" id="ARBA00022679"/>
    </source>
</evidence>
<dbReference type="EC" id="2.1.1.-" evidence="6"/>
<dbReference type="InterPro" id="IPR029063">
    <property type="entry name" value="SAM-dependent_MTases_sf"/>
</dbReference>
<organism evidence="6">
    <name type="scientific">bioreactor metagenome</name>
    <dbReference type="NCBI Taxonomy" id="1076179"/>
    <lineage>
        <taxon>unclassified sequences</taxon>
        <taxon>metagenomes</taxon>
        <taxon>ecological metagenomes</taxon>
    </lineage>
</organism>
<evidence type="ECO:0000256" key="3">
    <source>
        <dbReference type="ARBA" id="ARBA00022603"/>
    </source>
</evidence>
<dbReference type="Pfam" id="PF02527">
    <property type="entry name" value="GidB"/>
    <property type="match status" value="1"/>
</dbReference>
<dbReference type="CDD" id="cd02440">
    <property type="entry name" value="AdoMet_MTases"/>
    <property type="match status" value="1"/>
</dbReference>
<gene>
    <name evidence="6" type="primary">rsmG_31</name>
    <name evidence="6" type="ORF">SDC9_83536</name>
</gene>
<dbReference type="GO" id="GO:0070043">
    <property type="term" value="F:rRNA (guanine-N7-)-methyltransferase activity"/>
    <property type="evidence" value="ECO:0007669"/>
    <property type="project" value="TreeGrafter"/>
</dbReference>
<evidence type="ECO:0000313" key="6">
    <source>
        <dbReference type="EMBL" id="MPM36932.1"/>
    </source>
</evidence>
<accession>A0A644Z814</accession>
<dbReference type="NCBIfam" id="TIGR00138">
    <property type="entry name" value="rsmG_gidB"/>
    <property type="match status" value="1"/>
</dbReference>
<proteinExistence type="inferred from homology"/>
<dbReference type="Gene3D" id="3.40.50.150">
    <property type="entry name" value="Vaccinia Virus protein VP39"/>
    <property type="match status" value="1"/>
</dbReference>
<keyword evidence="5" id="KW-0949">S-adenosyl-L-methionine</keyword>
<comment type="caution">
    <text evidence="6">The sequence shown here is derived from an EMBL/GenBank/DDBJ whole genome shotgun (WGS) entry which is preliminary data.</text>
</comment>
<reference evidence="6" key="1">
    <citation type="submission" date="2019-08" db="EMBL/GenBank/DDBJ databases">
        <authorList>
            <person name="Kucharzyk K."/>
            <person name="Murdoch R.W."/>
            <person name="Higgins S."/>
            <person name="Loffler F."/>
        </authorList>
    </citation>
    <scope>NUCLEOTIDE SEQUENCE</scope>
</reference>
<dbReference type="InterPro" id="IPR003682">
    <property type="entry name" value="rRNA_ssu_MeTfrase_G"/>
</dbReference>
<sequence length="232" mass="26137">MTAEEFRRQLTVNNIILDEEQCEQFEKYALILVKWNEIMNLTAITSPQDIYEKHFFDSILPFIKHQPAGNLCDVGSGAGFPGVVIKIVYPQLQVTLLEPLQKRVVFLNALIAELKLTGIEVVNARAEEYVLQHRESFDWVTARAVAKLTVLAELCLPLVRIGGCFIALKGQNGQHEYEEASRAIKLLGGKLADEGTVKLNTETTRYNLLISKDYSTPVSYPRSYAAIKRKPL</sequence>
<dbReference type="AlphaFoldDB" id="A0A644Z814"/>
<keyword evidence="1" id="KW-0963">Cytoplasm</keyword>
<evidence type="ECO:0000256" key="1">
    <source>
        <dbReference type="ARBA" id="ARBA00022490"/>
    </source>
</evidence>
<evidence type="ECO:0000256" key="5">
    <source>
        <dbReference type="ARBA" id="ARBA00022691"/>
    </source>
</evidence>
<keyword evidence="4 6" id="KW-0808">Transferase</keyword>
<dbReference type="PANTHER" id="PTHR31760">
    <property type="entry name" value="S-ADENOSYL-L-METHIONINE-DEPENDENT METHYLTRANSFERASES SUPERFAMILY PROTEIN"/>
    <property type="match status" value="1"/>
</dbReference>
<name>A0A644Z814_9ZZZZ</name>
<protein>
    <submittedName>
        <fullName evidence="6">Ribosomal RNA small subunit methyltransferase G</fullName>
        <ecNumber evidence="6">2.1.1.-</ecNumber>
    </submittedName>
</protein>
<keyword evidence="3 6" id="KW-0489">Methyltransferase</keyword>
<dbReference type="SUPFAM" id="SSF53335">
    <property type="entry name" value="S-adenosyl-L-methionine-dependent methyltransferases"/>
    <property type="match status" value="1"/>
</dbReference>
<evidence type="ECO:0000256" key="2">
    <source>
        <dbReference type="ARBA" id="ARBA00022552"/>
    </source>
</evidence>